<dbReference type="Proteomes" id="UP000504638">
    <property type="component" value="Unplaced"/>
</dbReference>
<evidence type="ECO:0000313" key="8">
    <source>
        <dbReference type="EMBL" id="KAF1809836.1"/>
    </source>
</evidence>
<dbReference type="GO" id="GO:1990904">
    <property type="term" value="C:ribonucleoprotein complex"/>
    <property type="evidence" value="ECO:0007669"/>
    <property type="project" value="UniProtKB-KW"/>
</dbReference>
<proteinExistence type="inferred from homology"/>
<feature type="compositionally biased region" description="Basic residues" evidence="7">
    <location>
        <begin position="84"/>
        <end position="100"/>
    </location>
</feature>
<evidence type="ECO:0000256" key="2">
    <source>
        <dbReference type="ARBA" id="ARBA00008970"/>
    </source>
</evidence>
<keyword evidence="4" id="KW-0496">Mitochondrion</keyword>
<comment type="similarity">
    <text evidence="2">Belongs to the mitochondrion-specific ribosomal protein mS33 family.</text>
</comment>
<dbReference type="OrthoDB" id="2257454at2759"/>
<evidence type="ECO:0000313" key="10">
    <source>
        <dbReference type="RefSeq" id="XP_033531467.1"/>
    </source>
</evidence>
<dbReference type="AlphaFoldDB" id="A0A6G1FVV7"/>
<evidence type="ECO:0000256" key="1">
    <source>
        <dbReference type="ARBA" id="ARBA00004173"/>
    </source>
</evidence>
<gene>
    <name evidence="8 10" type="ORF">P152DRAFT_402658</name>
</gene>
<reference evidence="10" key="3">
    <citation type="submission" date="2025-04" db="UniProtKB">
        <authorList>
            <consortium name="RefSeq"/>
        </authorList>
    </citation>
    <scope>IDENTIFICATION</scope>
    <source>
        <strain evidence="10">CBS 781.70</strain>
    </source>
</reference>
<sequence length="100" mass="11548">MSIARSRVVDLMRVQCRIFNTTFNPNRLRIGTKILRQRLRGAALASYYPPRVGTIQQLRKDFPRAVIEDEEEQDRLEHIERLKARGKGAPKKKRTAAGMS</sequence>
<dbReference type="PANTHER" id="PTHR13362">
    <property type="entry name" value="MITOCHONDRIAL RIBOSOMAL PROTEIN S33"/>
    <property type="match status" value="1"/>
</dbReference>
<dbReference type="EMBL" id="ML975170">
    <property type="protein sequence ID" value="KAF1809836.1"/>
    <property type="molecule type" value="Genomic_DNA"/>
</dbReference>
<reference evidence="8 10" key="1">
    <citation type="submission" date="2020-01" db="EMBL/GenBank/DDBJ databases">
        <authorList>
            <consortium name="DOE Joint Genome Institute"/>
            <person name="Haridas S."/>
            <person name="Albert R."/>
            <person name="Binder M."/>
            <person name="Bloem J."/>
            <person name="Labutti K."/>
            <person name="Salamov A."/>
            <person name="Andreopoulos B."/>
            <person name="Baker S.E."/>
            <person name="Barry K."/>
            <person name="Bills G."/>
            <person name="Bluhm B.H."/>
            <person name="Cannon C."/>
            <person name="Castanera R."/>
            <person name="Culley D.E."/>
            <person name="Daum C."/>
            <person name="Ezra D."/>
            <person name="Gonzalez J.B."/>
            <person name="Henrissat B."/>
            <person name="Kuo A."/>
            <person name="Liang C."/>
            <person name="Lipzen A."/>
            <person name="Lutzoni F."/>
            <person name="Magnuson J."/>
            <person name="Mondo S."/>
            <person name="Nolan M."/>
            <person name="Ohm R."/>
            <person name="Pangilinan J."/>
            <person name="Park H.-J."/>
            <person name="Ramirez L."/>
            <person name="Alfaro M."/>
            <person name="Sun H."/>
            <person name="Tritt A."/>
            <person name="Yoshinaga Y."/>
            <person name="Zwiers L.-H."/>
            <person name="Turgeon B.G."/>
            <person name="Goodwin S.B."/>
            <person name="Spatafora J.W."/>
            <person name="Crous P.W."/>
            <person name="Grigoriev I.V."/>
        </authorList>
    </citation>
    <scope>NUCLEOTIDE SEQUENCE</scope>
    <source>
        <strain evidence="8 10">CBS 781.70</strain>
    </source>
</reference>
<evidence type="ECO:0000256" key="4">
    <source>
        <dbReference type="ARBA" id="ARBA00023128"/>
    </source>
</evidence>
<name>A0A6G1FVV7_9PEZI</name>
<dbReference type="GO" id="GO:0005840">
    <property type="term" value="C:ribosome"/>
    <property type="evidence" value="ECO:0007669"/>
    <property type="project" value="UniProtKB-KW"/>
</dbReference>
<dbReference type="Pfam" id="PF08293">
    <property type="entry name" value="MRP-S33"/>
    <property type="match status" value="1"/>
</dbReference>
<dbReference type="PANTHER" id="PTHR13362:SF2">
    <property type="entry name" value="SMALL RIBOSOMAL SUBUNIT PROTEIN MS33"/>
    <property type="match status" value="1"/>
</dbReference>
<evidence type="ECO:0000256" key="5">
    <source>
        <dbReference type="ARBA" id="ARBA00023274"/>
    </source>
</evidence>
<reference evidence="10" key="2">
    <citation type="submission" date="2020-04" db="EMBL/GenBank/DDBJ databases">
        <authorList>
            <consortium name="NCBI Genome Project"/>
        </authorList>
    </citation>
    <scope>NUCLEOTIDE SEQUENCE</scope>
    <source>
        <strain evidence="10">CBS 781.70</strain>
    </source>
</reference>
<evidence type="ECO:0000256" key="7">
    <source>
        <dbReference type="SAM" id="MobiDB-lite"/>
    </source>
</evidence>
<keyword evidence="5" id="KW-0687">Ribonucleoprotein</keyword>
<dbReference type="GeneID" id="54417235"/>
<keyword evidence="3" id="KW-0689">Ribosomal protein</keyword>
<keyword evidence="9" id="KW-1185">Reference proteome</keyword>
<dbReference type="InterPro" id="IPR013219">
    <property type="entry name" value="Ribosomal_mS33"/>
</dbReference>
<feature type="region of interest" description="Disordered" evidence="7">
    <location>
        <begin position="80"/>
        <end position="100"/>
    </location>
</feature>
<accession>A0A6G1FVV7</accession>
<evidence type="ECO:0000256" key="6">
    <source>
        <dbReference type="ARBA" id="ARBA00035132"/>
    </source>
</evidence>
<dbReference type="GO" id="GO:0005739">
    <property type="term" value="C:mitochondrion"/>
    <property type="evidence" value="ECO:0007669"/>
    <property type="project" value="UniProtKB-SubCell"/>
</dbReference>
<dbReference type="RefSeq" id="XP_033531467.1">
    <property type="nucleotide sequence ID" value="XM_033676665.1"/>
</dbReference>
<protein>
    <recommendedName>
        <fullName evidence="6">Small ribosomal subunit protein mS33</fullName>
    </recommendedName>
</protein>
<organism evidence="8">
    <name type="scientific">Eremomyces bilateralis CBS 781.70</name>
    <dbReference type="NCBI Taxonomy" id="1392243"/>
    <lineage>
        <taxon>Eukaryota</taxon>
        <taxon>Fungi</taxon>
        <taxon>Dikarya</taxon>
        <taxon>Ascomycota</taxon>
        <taxon>Pezizomycotina</taxon>
        <taxon>Dothideomycetes</taxon>
        <taxon>Dothideomycetes incertae sedis</taxon>
        <taxon>Eremomycetales</taxon>
        <taxon>Eremomycetaceae</taxon>
        <taxon>Eremomyces</taxon>
    </lineage>
</organism>
<evidence type="ECO:0000256" key="3">
    <source>
        <dbReference type="ARBA" id="ARBA00022980"/>
    </source>
</evidence>
<comment type="subcellular location">
    <subcellularLocation>
        <location evidence="1">Mitochondrion</location>
    </subcellularLocation>
</comment>
<evidence type="ECO:0000313" key="9">
    <source>
        <dbReference type="Proteomes" id="UP000504638"/>
    </source>
</evidence>